<dbReference type="SUPFAM" id="SSF56059">
    <property type="entry name" value="Glutathione synthetase ATP-binding domain-like"/>
    <property type="match status" value="1"/>
</dbReference>
<dbReference type="SUPFAM" id="SSF52210">
    <property type="entry name" value="Succinyl-CoA synthetase domains"/>
    <property type="match status" value="1"/>
</dbReference>
<feature type="domain" description="ATP-citrate synthase ATP-grasp" evidence="9">
    <location>
        <begin position="5"/>
        <end position="196"/>
    </location>
</feature>
<dbReference type="Proteomes" id="UP000231383">
    <property type="component" value="Unassembled WGS sequence"/>
</dbReference>
<evidence type="ECO:0000256" key="2">
    <source>
        <dbReference type="ARBA" id="ARBA00022490"/>
    </source>
</evidence>
<keyword evidence="2" id="KW-0963">Cytoplasm</keyword>
<keyword evidence="4" id="KW-0808">Transferase</keyword>
<proteinExistence type="predicted"/>
<evidence type="ECO:0000313" key="10">
    <source>
        <dbReference type="EMBL" id="PJC34077.1"/>
    </source>
</evidence>
<evidence type="ECO:0000259" key="8">
    <source>
        <dbReference type="Pfam" id="PF16114"/>
    </source>
</evidence>
<evidence type="ECO:0000256" key="7">
    <source>
        <dbReference type="ARBA" id="ARBA00023098"/>
    </source>
</evidence>
<dbReference type="InterPro" id="IPR016102">
    <property type="entry name" value="Succinyl-CoA_synth-like"/>
</dbReference>
<organism evidence="10 11">
    <name type="scientific">Candidatus Roizmanbacteria bacterium CG_4_9_14_0_2_um_filter_39_13</name>
    <dbReference type="NCBI Taxonomy" id="1974839"/>
    <lineage>
        <taxon>Bacteria</taxon>
        <taxon>Candidatus Roizmaniibacteriota</taxon>
    </lineage>
</organism>
<gene>
    <name evidence="10" type="ORF">CO051_00485</name>
</gene>
<comment type="subcellular location">
    <subcellularLocation>
        <location evidence="1">Cytoplasm</location>
    </subcellularLocation>
</comment>
<keyword evidence="7" id="KW-0443">Lipid metabolism</keyword>
<feature type="domain" description="ATP-citrate synthase citrate-binding" evidence="8">
    <location>
        <begin position="256"/>
        <end position="429"/>
    </location>
</feature>
<evidence type="ECO:0000256" key="3">
    <source>
        <dbReference type="ARBA" id="ARBA00022516"/>
    </source>
</evidence>
<accession>A0A2M8F475</accession>
<evidence type="ECO:0000259" key="9">
    <source>
        <dbReference type="Pfam" id="PF24948"/>
    </source>
</evidence>
<dbReference type="EMBL" id="PFSC01000012">
    <property type="protein sequence ID" value="PJC34077.1"/>
    <property type="molecule type" value="Genomic_DNA"/>
</dbReference>
<dbReference type="Gene3D" id="3.30.470.110">
    <property type="match status" value="1"/>
</dbReference>
<dbReference type="AlphaFoldDB" id="A0A2M8F475"/>
<name>A0A2M8F475_9BACT</name>
<evidence type="ECO:0000256" key="1">
    <source>
        <dbReference type="ARBA" id="ARBA00004496"/>
    </source>
</evidence>
<keyword evidence="6" id="KW-0067">ATP-binding</keyword>
<sequence length="432" mass="48569">MSRVKLTEHKSKQLLYRDLNKKYHGVAVLIDSNGKRTFSTPLSKLPEKEMYVVKVDQGVKGRMKKGLIELNVKRASLTESIKKLVRKGYSSFLIEHMVSYKQDAERYVSIERTREGFLVRYATVGGIDIESMKKKINTVVIGYNQIKSKQNEEDRVLIKQIAQALSVDESFINSLLDYCEKYFVSFCEINPLVVKHPPASSHPLPEGGTIKDLPFEGSTLKGGGMFILDLAVEVDSTARYFVRDGWMEQDVVQDQQKSPEEKSIKMLNDNSQAALSFTLLNQNGSVWVLLSGGGASITLADEFYNLGHGKDLGNYGEYSGNPNAEETYLYTKEVLKALFKSKSKKKILLIGGGVANFTDVRITFQGIIKALEENKKELGKNDVIIYVRRGGPMQKEGLAMMETWLQTNSMYGYVAGPELPLYEIVRKVVKVL</sequence>
<keyword evidence="5" id="KW-0547">Nucleotide-binding</keyword>
<evidence type="ECO:0000256" key="6">
    <source>
        <dbReference type="ARBA" id="ARBA00022840"/>
    </source>
</evidence>
<dbReference type="GO" id="GO:0005737">
    <property type="term" value="C:cytoplasm"/>
    <property type="evidence" value="ECO:0007669"/>
    <property type="project" value="UniProtKB-SubCell"/>
</dbReference>
<dbReference type="Pfam" id="PF24948">
    <property type="entry name" value="Citrate_synth_N"/>
    <property type="match status" value="1"/>
</dbReference>
<protein>
    <submittedName>
        <fullName evidence="10">Uncharacterized protein</fullName>
    </submittedName>
</protein>
<dbReference type="GO" id="GO:0005524">
    <property type="term" value="F:ATP binding"/>
    <property type="evidence" value="ECO:0007669"/>
    <property type="project" value="UniProtKB-KW"/>
</dbReference>
<dbReference type="FunFam" id="3.40.50.261:FF:000008">
    <property type="entry name" value="ATP-citrate synthase alpha chain protein"/>
    <property type="match status" value="1"/>
</dbReference>
<dbReference type="InterPro" id="IPR056749">
    <property type="entry name" value="Citrate_synth_N"/>
</dbReference>
<evidence type="ECO:0000256" key="5">
    <source>
        <dbReference type="ARBA" id="ARBA00022741"/>
    </source>
</evidence>
<reference evidence="11" key="1">
    <citation type="submission" date="2017-09" db="EMBL/GenBank/DDBJ databases">
        <title>Depth-based differentiation of microbial function through sediment-hosted aquifers and enrichment of novel symbionts in the deep terrestrial subsurface.</title>
        <authorList>
            <person name="Probst A.J."/>
            <person name="Ladd B."/>
            <person name="Jarett J.K."/>
            <person name="Geller-Mcgrath D.E."/>
            <person name="Sieber C.M.K."/>
            <person name="Emerson J.B."/>
            <person name="Anantharaman K."/>
            <person name="Thomas B.C."/>
            <person name="Malmstrom R."/>
            <person name="Stieglmeier M."/>
            <person name="Klingl A."/>
            <person name="Woyke T."/>
            <person name="Ryan C.M."/>
            <person name="Banfield J.F."/>
        </authorList>
    </citation>
    <scope>NUCLEOTIDE SEQUENCE [LARGE SCALE GENOMIC DNA]</scope>
</reference>
<dbReference type="GO" id="GO:0006629">
    <property type="term" value="P:lipid metabolic process"/>
    <property type="evidence" value="ECO:0007669"/>
    <property type="project" value="UniProtKB-KW"/>
</dbReference>
<dbReference type="GO" id="GO:0016740">
    <property type="term" value="F:transferase activity"/>
    <property type="evidence" value="ECO:0007669"/>
    <property type="project" value="UniProtKB-KW"/>
</dbReference>
<evidence type="ECO:0000256" key="4">
    <source>
        <dbReference type="ARBA" id="ARBA00022679"/>
    </source>
</evidence>
<evidence type="ECO:0000313" key="11">
    <source>
        <dbReference type="Proteomes" id="UP000231383"/>
    </source>
</evidence>
<dbReference type="InterPro" id="IPR032263">
    <property type="entry name" value="Citrate-bd"/>
</dbReference>
<dbReference type="Pfam" id="PF16114">
    <property type="entry name" value="Citrate_bind"/>
    <property type="match status" value="1"/>
</dbReference>
<keyword evidence="3" id="KW-0444">Lipid biosynthesis</keyword>
<comment type="caution">
    <text evidence="10">The sequence shown here is derived from an EMBL/GenBank/DDBJ whole genome shotgun (WGS) entry which is preliminary data.</text>
</comment>
<dbReference type="Gene3D" id="3.40.50.261">
    <property type="entry name" value="Succinyl-CoA synthetase domains"/>
    <property type="match status" value="1"/>
</dbReference>